<dbReference type="RefSeq" id="WP_330075600.1">
    <property type="nucleotide sequence ID" value="NZ_JAZDQJ010000018.1"/>
</dbReference>
<gene>
    <name evidence="1" type="ORF">V0R50_16560</name>
</gene>
<name>A0ABU7HTL0_9PSED</name>
<accession>A0ABU7HTL0</accession>
<dbReference type="EMBL" id="JAZDQJ010000018">
    <property type="protein sequence ID" value="MEE1934843.1"/>
    <property type="molecule type" value="Genomic_DNA"/>
</dbReference>
<dbReference type="Pfam" id="PF13692">
    <property type="entry name" value="Glyco_trans_1_4"/>
    <property type="match status" value="1"/>
</dbReference>
<dbReference type="Gene3D" id="3.40.50.2000">
    <property type="entry name" value="Glycogen Phosphorylase B"/>
    <property type="match status" value="1"/>
</dbReference>
<proteinExistence type="predicted"/>
<dbReference type="GO" id="GO:0016757">
    <property type="term" value="F:glycosyltransferase activity"/>
    <property type="evidence" value="ECO:0007669"/>
    <property type="project" value="UniProtKB-KW"/>
</dbReference>
<keyword evidence="1" id="KW-0328">Glycosyltransferase</keyword>
<evidence type="ECO:0000313" key="1">
    <source>
        <dbReference type="EMBL" id="MEE1934843.1"/>
    </source>
</evidence>
<reference evidence="1 2" key="1">
    <citation type="submission" date="2024-01" db="EMBL/GenBank/DDBJ databases">
        <title>Unpublished Manusciprt.</title>
        <authorList>
            <person name="Duman M."/>
            <person name="Valdes E.G."/>
            <person name="Ajmi N."/>
            <person name="Altun S."/>
            <person name="Saticioglu I.B."/>
        </authorList>
    </citation>
    <scope>NUCLEOTIDE SEQUENCE [LARGE SCALE GENOMIC DNA]</scope>
    <source>
        <strain evidence="1 2">148P</strain>
    </source>
</reference>
<keyword evidence="2" id="KW-1185">Reference proteome</keyword>
<dbReference type="EC" id="2.4.-.-" evidence="1"/>
<comment type="caution">
    <text evidence="1">The sequence shown here is derived from an EMBL/GenBank/DDBJ whole genome shotgun (WGS) entry which is preliminary data.</text>
</comment>
<dbReference type="SUPFAM" id="SSF53756">
    <property type="entry name" value="UDP-Glycosyltransferase/glycogen phosphorylase"/>
    <property type="match status" value="1"/>
</dbReference>
<evidence type="ECO:0000313" key="2">
    <source>
        <dbReference type="Proteomes" id="UP001335100"/>
    </source>
</evidence>
<protein>
    <submittedName>
        <fullName evidence="1">Glycosyltransferase</fullName>
        <ecNumber evidence="1">2.4.-.-</ecNumber>
    </submittedName>
</protein>
<keyword evidence="1" id="KW-0808">Transferase</keyword>
<organism evidence="1 2">
    <name type="scientific">Pseudomonas ulcerans</name>
    <dbReference type="NCBI Taxonomy" id="3115852"/>
    <lineage>
        <taxon>Bacteria</taxon>
        <taxon>Pseudomonadati</taxon>
        <taxon>Pseudomonadota</taxon>
        <taxon>Gammaproteobacteria</taxon>
        <taxon>Pseudomonadales</taxon>
        <taxon>Pseudomonadaceae</taxon>
        <taxon>Pseudomonas</taxon>
    </lineage>
</organism>
<dbReference type="Proteomes" id="UP001335100">
    <property type="component" value="Unassembled WGS sequence"/>
</dbReference>
<sequence>MPASTLHILVIGQAWPAPNAPAAGGHLLQILESFLARGWRVTFCSPAAPDEHYADLSAQGITGQAIDADESRFDRFISEQSPDVVLFDRFTMEEQFASRVEQHCPQALRVLEVSSLQSLGEARHALLRRRLVLGLDPNDFRELFATSGPDLYRQMAPASLTRRELAAIFRCDLSLVASDVEMDLLINGFGVPPALLHWCPPMLKAPQAATKAFAEREHFVFTGDFRHGPDADALLWLKHNIWPMIRRRLPEAQLHLHASQPSPKAAALHDPAGGFLVLDHAEAVLDNARVCLAPLRFGAGLKESLADALLAGTPSVTTPIGAEAMQGALPWPGLVSGTAEGLAQAAASLYSDEARWNQAQRDTRQLLGARYDGRRHGTALAERIEQTLMELDDQRLYNFTGAMLRQRLR</sequence>